<organism evidence="3 4">
    <name type="scientific">Marinobacter lacisalsi</name>
    <dbReference type="NCBI Taxonomy" id="475979"/>
    <lineage>
        <taxon>Bacteria</taxon>
        <taxon>Pseudomonadati</taxon>
        <taxon>Pseudomonadota</taxon>
        <taxon>Gammaproteobacteria</taxon>
        <taxon>Pseudomonadales</taxon>
        <taxon>Marinobacteraceae</taxon>
        <taxon>Marinobacter</taxon>
    </lineage>
</organism>
<evidence type="ECO:0000256" key="2">
    <source>
        <dbReference type="SAM" id="Phobius"/>
    </source>
</evidence>
<feature type="compositionally biased region" description="Low complexity" evidence="1">
    <location>
        <begin position="170"/>
        <end position="194"/>
    </location>
</feature>
<gene>
    <name evidence="3" type="ORF">ACFOZ5_09375</name>
</gene>
<reference evidence="4" key="1">
    <citation type="journal article" date="2019" name="Int. J. Syst. Evol. Microbiol.">
        <title>The Global Catalogue of Microorganisms (GCM) 10K type strain sequencing project: providing services to taxonomists for standard genome sequencing and annotation.</title>
        <authorList>
            <consortium name="The Broad Institute Genomics Platform"/>
            <consortium name="The Broad Institute Genome Sequencing Center for Infectious Disease"/>
            <person name="Wu L."/>
            <person name="Ma J."/>
        </authorList>
    </citation>
    <scope>NUCLEOTIDE SEQUENCE [LARGE SCALE GENOMIC DNA]</scope>
    <source>
        <strain evidence="4">CECT 7297</strain>
    </source>
</reference>
<keyword evidence="4" id="KW-1185">Reference proteome</keyword>
<sequence>MRRSIRSSLFLLVAPFALTFTLLAWVVSSKIGPWLAQPLVANCADKGYSEWFCNLQAGLMPWLLLGAGILILLSVTATLSLGLFRAHLNELQKDVLDFQKGHRNTLDSEAPTEISPLVQLLNRILQAGGEHRPERPSAWSLGTQEPLSSSGNRPVTPPTRTGPYGPACIAARGTATAPCPRAPGARPPGAACARSRTGPSARTQKEAGSTPRARTSASADTSARSGRHGGPGSVVGRTGRRSRQGPEGGTPSATATSGCPVQT</sequence>
<keyword evidence="2" id="KW-1133">Transmembrane helix</keyword>
<proteinExistence type="predicted"/>
<feature type="compositionally biased region" description="Polar residues" evidence="1">
    <location>
        <begin position="251"/>
        <end position="263"/>
    </location>
</feature>
<dbReference type="Proteomes" id="UP001595798">
    <property type="component" value="Unassembled WGS sequence"/>
</dbReference>
<feature type="compositionally biased region" description="Polar residues" evidence="1">
    <location>
        <begin position="140"/>
        <end position="153"/>
    </location>
</feature>
<evidence type="ECO:0000313" key="4">
    <source>
        <dbReference type="Proteomes" id="UP001595798"/>
    </source>
</evidence>
<dbReference type="EMBL" id="JBHSDI010000012">
    <property type="protein sequence ID" value="MFC4259237.1"/>
    <property type="molecule type" value="Genomic_DNA"/>
</dbReference>
<evidence type="ECO:0000313" key="3">
    <source>
        <dbReference type="EMBL" id="MFC4259237.1"/>
    </source>
</evidence>
<evidence type="ECO:0000256" key="1">
    <source>
        <dbReference type="SAM" id="MobiDB-lite"/>
    </source>
</evidence>
<feature type="transmembrane region" description="Helical" evidence="2">
    <location>
        <begin position="59"/>
        <end position="84"/>
    </location>
</feature>
<keyword evidence="2" id="KW-0812">Transmembrane</keyword>
<comment type="caution">
    <text evidence="3">The sequence shown here is derived from an EMBL/GenBank/DDBJ whole genome shotgun (WGS) entry which is preliminary data.</text>
</comment>
<name>A0ABV8QHL1_9GAMM</name>
<accession>A0ABV8QHL1</accession>
<feature type="region of interest" description="Disordered" evidence="1">
    <location>
        <begin position="129"/>
        <end position="263"/>
    </location>
</feature>
<dbReference type="RefSeq" id="WP_379886784.1">
    <property type="nucleotide sequence ID" value="NZ_JBHSDI010000012.1"/>
</dbReference>
<feature type="compositionally biased region" description="Low complexity" evidence="1">
    <location>
        <begin position="207"/>
        <end position="224"/>
    </location>
</feature>
<keyword evidence="2" id="KW-0472">Membrane</keyword>
<protein>
    <submittedName>
        <fullName evidence="3">Uncharacterized protein</fullName>
    </submittedName>
</protein>